<dbReference type="InterPro" id="IPR036365">
    <property type="entry name" value="PGBD-like_sf"/>
</dbReference>
<evidence type="ECO:0000256" key="1">
    <source>
        <dbReference type="SAM" id="MobiDB-lite"/>
    </source>
</evidence>
<gene>
    <name evidence="2" type="ORF">ACETRX_00185</name>
</gene>
<dbReference type="Proteomes" id="UP001595190">
    <property type="component" value="Unassembled WGS sequence"/>
</dbReference>
<comment type="caution">
    <text evidence="2">The sequence shown here is derived from an EMBL/GenBank/DDBJ whole genome shotgun (WGS) entry which is preliminary data.</text>
</comment>
<accession>A0ABV6Z754</accession>
<dbReference type="EMBL" id="JBHGPK010000001">
    <property type="protein sequence ID" value="MFC2248019.1"/>
    <property type="molecule type" value="Genomic_DNA"/>
</dbReference>
<organism evidence="2 3">
    <name type="scientific">Labrys neptuniae</name>
    <dbReference type="NCBI Taxonomy" id="376174"/>
    <lineage>
        <taxon>Bacteria</taxon>
        <taxon>Pseudomonadati</taxon>
        <taxon>Pseudomonadota</taxon>
        <taxon>Alphaproteobacteria</taxon>
        <taxon>Hyphomicrobiales</taxon>
        <taxon>Xanthobacteraceae</taxon>
        <taxon>Labrys</taxon>
    </lineage>
</organism>
<protein>
    <submittedName>
        <fullName evidence="2">Peptidoglycan-binding domain-containing protein</fullName>
    </submittedName>
</protein>
<sequence>MADCIVISQASLFPDPDDSSAALVSLAAGDRVSQLRELSSWAKVSFTNKAVQTYLGWLHADMLKIAQATAFKLYDEPLGTPRPVTGSIIEERAQLPPWKKVRIRLEDGSAAEGWIDTDDLPAEGADGSDEQEVEGPGSDTGDELSLGPNEVYRAPLLKAHGITDIDAASLAALIDAEAAKLPNGQWNANSKAGTSSAAGLTQFLDSTWTSHATNKKTLLNQVCKAKGFIDAGNDIMAARRQAVLDLRFDPELAIVSAAEYGLFNLSALIAEGLVDDQIGDDEKARFIYIAHHEGLGGAQAFLKQTRSYTFSDLVTQIGRSKAQTYVDAAGGDTTRAYRTWLNDYLDSHIVPAKFRRNGSAAAAAGGGTTALSQFDGAAIPVAELGGKTGLVKAIQWRLSELGFLDPPADGKFGPVSLWALSEFCDLNGISLGGGFTGAIARRLLEPTALLPEITATGTWFDKVIAYMKAQKYFICRHPDCKNIAYLEGVNPDGTLNDDRHNVFNDLRIVFAIDRSGRPNFGDSLWEGTTEPGDFWTIHPMNPKGAARIAFNQYKAWVVGTHHAGSPSAHEALVQAEPLSVFRDLNKDFQRTGDRLDTGLFAINQHWGYDAPQDDLGRTSAGCLVGRTKNGHRQFMTLIEADPRYGVNRGYKFLSAIMPGDKVLQGG</sequence>
<evidence type="ECO:0000313" key="3">
    <source>
        <dbReference type="Proteomes" id="UP001595190"/>
    </source>
</evidence>
<dbReference type="Gene3D" id="1.10.530.10">
    <property type="match status" value="1"/>
</dbReference>
<evidence type="ECO:0000313" key="2">
    <source>
        <dbReference type="EMBL" id="MFC2248019.1"/>
    </source>
</evidence>
<reference evidence="2 3" key="1">
    <citation type="submission" date="2024-09" db="EMBL/GenBank/DDBJ databases">
        <title>Description of Labrys sedimenti sp. nov., isolated from a diclofenac-degrading enrichment culture, and genome-based reclassification of Labrys portucalensis as a later heterotypic synonym of Labrys neptuniae.</title>
        <authorList>
            <person name="Tancsics A."/>
            <person name="Csepanyi A."/>
        </authorList>
    </citation>
    <scope>NUCLEOTIDE SEQUENCE [LARGE SCALE GENOMIC DNA]</scope>
    <source>
        <strain evidence="2 3">LMG 23412</strain>
    </source>
</reference>
<feature type="compositionally biased region" description="Acidic residues" evidence="1">
    <location>
        <begin position="115"/>
        <end position="133"/>
    </location>
</feature>
<name>A0ABV6Z754_9HYPH</name>
<dbReference type="SUPFAM" id="SSF47090">
    <property type="entry name" value="PGBD-like"/>
    <property type="match status" value="1"/>
</dbReference>
<proteinExistence type="predicted"/>
<feature type="region of interest" description="Disordered" evidence="1">
    <location>
        <begin position="114"/>
        <end position="146"/>
    </location>
</feature>
<dbReference type="RefSeq" id="WP_394307819.1">
    <property type="nucleotide sequence ID" value="NZ_JBHGPK010000001.1"/>
</dbReference>